<evidence type="ECO:0000259" key="8">
    <source>
        <dbReference type="Pfam" id="PF08221"/>
    </source>
</evidence>
<comment type="function">
    <text evidence="6">DNA-dependent RNA polymerase catalyzes the transcription of DNA into RNA using the four ribonucleoside triphosphates as substrates. Specific core component of RNA polymerase III which synthesizes small RNAs, such as 5S rRNA and tRNAs.</text>
</comment>
<dbReference type="Proteomes" id="UP000027135">
    <property type="component" value="Unassembled WGS sequence"/>
</dbReference>
<evidence type="ECO:0000256" key="3">
    <source>
        <dbReference type="ARBA" id="ARBA00022478"/>
    </source>
</evidence>
<evidence type="ECO:0000259" key="7">
    <source>
        <dbReference type="Pfam" id="PF05645"/>
    </source>
</evidence>
<protein>
    <recommendedName>
        <fullName evidence="6">DNA-directed RNA polymerase III subunit RPC3</fullName>
        <shortName evidence="6">RNA polymerase III subunit C3</shortName>
    </recommendedName>
</protein>
<dbReference type="FunFam" id="1.10.10.10:FF:000199">
    <property type="entry name" value="DNA-directed RNA polymerase III subunit RPC3"/>
    <property type="match status" value="1"/>
</dbReference>
<evidence type="ECO:0000256" key="6">
    <source>
        <dbReference type="RuleBase" id="RU367076"/>
    </source>
</evidence>
<dbReference type="EMBL" id="KK852672">
    <property type="protein sequence ID" value="KDR18768.1"/>
    <property type="molecule type" value="Genomic_DNA"/>
</dbReference>
<dbReference type="InterPro" id="IPR008806">
    <property type="entry name" value="RNA_pol_III_Rpc82_C"/>
</dbReference>
<feature type="domain" description="DNA-directed RNA polymerase III subunit RPC3 winged-helix" evidence="9">
    <location>
        <begin position="325"/>
        <end position="402"/>
    </location>
</feature>
<accession>A0A067RF68</accession>
<reference evidence="10 11" key="1">
    <citation type="journal article" date="2014" name="Nat. Commun.">
        <title>Molecular traces of alternative social organization in a termite genome.</title>
        <authorList>
            <person name="Terrapon N."/>
            <person name="Li C."/>
            <person name="Robertson H.M."/>
            <person name="Ji L."/>
            <person name="Meng X."/>
            <person name="Booth W."/>
            <person name="Chen Z."/>
            <person name="Childers C.P."/>
            <person name="Glastad K.M."/>
            <person name="Gokhale K."/>
            <person name="Gowin J."/>
            <person name="Gronenberg W."/>
            <person name="Hermansen R.A."/>
            <person name="Hu H."/>
            <person name="Hunt B.G."/>
            <person name="Huylmans A.K."/>
            <person name="Khalil S.M."/>
            <person name="Mitchell R.D."/>
            <person name="Munoz-Torres M.C."/>
            <person name="Mustard J.A."/>
            <person name="Pan H."/>
            <person name="Reese J.T."/>
            <person name="Scharf M.E."/>
            <person name="Sun F."/>
            <person name="Vogel H."/>
            <person name="Xiao J."/>
            <person name="Yang W."/>
            <person name="Yang Z."/>
            <person name="Yang Z."/>
            <person name="Zhou J."/>
            <person name="Zhu J."/>
            <person name="Brent C.S."/>
            <person name="Elsik C.G."/>
            <person name="Goodisman M.A."/>
            <person name="Liberles D.A."/>
            <person name="Roe R.M."/>
            <person name="Vargo E.L."/>
            <person name="Vilcinskas A."/>
            <person name="Wang J."/>
            <person name="Bornberg-Bauer E."/>
            <person name="Korb J."/>
            <person name="Zhang G."/>
            <person name="Liebig J."/>
        </authorList>
    </citation>
    <scope>NUCLEOTIDE SEQUENCE [LARGE SCALE GENOMIC DNA]</scope>
    <source>
        <tissue evidence="10">Whole organism</tissue>
    </source>
</reference>
<dbReference type="Pfam" id="PF08221">
    <property type="entry name" value="HTH_9"/>
    <property type="match status" value="1"/>
</dbReference>
<dbReference type="STRING" id="136037.A0A067RF68"/>
<dbReference type="InterPro" id="IPR055207">
    <property type="entry name" value="POLR3C_WHD"/>
</dbReference>
<feature type="domain" description="RNA polymerase III subunit RPC82-related helix-turn-helix" evidence="8">
    <location>
        <begin position="8"/>
        <end position="66"/>
    </location>
</feature>
<dbReference type="PANTHER" id="PTHR12949">
    <property type="entry name" value="RNA POLYMERASE III DNA DIRECTED -RELATED"/>
    <property type="match status" value="1"/>
</dbReference>
<dbReference type="InterPro" id="IPR039748">
    <property type="entry name" value="RPC3"/>
</dbReference>
<comment type="subunit">
    <text evidence="6">Component of the RNA polymerase III (Pol III) complex consisting of 17 subunits.</text>
</comment>
<dbReference type="GO" id="GO:0005666">
    <property type="term" value="C:RNA polymerase III complex"/>
    <property type="evidence" value="ECO:0007669"/>
    <property type="project" value="UniProtKB-UniRule"/>
</dbReference>
<feature type="domain" description="RNA polymerase III Rpc82 C -terminal" evidence="7">
    <location>
        <begin position="200"/>
        <end position="319"/>
    </location>
</feature>
<dbReference type="InterPro" id="IPR036388">
    <property type="entry name" value="WH-like_DNA-bd_sf"/>
</dbReference>
<evidence type="ECO:0000256" key="5">
    <source>
        <dbReference type="ARBA" id="ARBA00023242"/>
    </source>
</evidence>
<evidence type="ECO:0000313" key="10">
    <source>
        <dbReference type="EMBL" id="KDR18768.1"/>
    </source>
</evidence>
<evidence type="ECO:0000256" key="4">
    <source>
        <dbReference type="ARBA" id="ARBA00023163"/>
    </source>
</evidence>
<evidence type="ECO:0000256" key="1">
    <source>
        <dbReference type="ARBA" id="ARBA00004123"/>
    </source>
</evidence>
<dbReference type="Pfam" id="PF20912">
    <property type="entry name" value="RPC3_helical"/>
    <property type="match status" value="1"/>
</dbReference>
<keyword evidence="4 6" id="KW-0804">Transcription</keyword>
<keyword evidence="11" id="KW-1185">Reference proteome</keyword>
<dbReference type="Pfam" id="PF05645">
    <property type="entry name" value="RNA_pol_Rpc82"/>
    <property type="match status" value="1"/>
</dbReference>
<keyword evidence="5 6" id="KW-0539">Nucleus</keyword>
<sequence length="507" mass="58897">MSTQFGALCSLILLEHFGEIVQKVGNDLYKCQSKPLRLIPGSTKLPLQKVKEALRIMIQYDFVTFSMGQLPDRAEYTLLADKVVLLLRYPRYLLLMKTQYGDEAEMLIEEILRQGKDTASRVIIRAATRLKESLKVEKVCLVTLRDKFLVLVNKQFVMRCPYPSEEKDVPELTIKEKQLYLPPDINLKGLSDLEEGKPGNPGDEGICWRVNLDRFHQDFRDQIMVSAISRRLDDNAGELLRQLLKQMYLRTEPWVATSNPVPFTELREAVRKQSSYPLLAQYVDQYLKIMEEDSSGFVSKVGDSSGGQYSLNMKTAFIQLTWATIENIVMERFGSKAARIFRLVKAKKFVEQEQIQQIAMIPAKEAKLLTYKLLEENFLQMQELRKSLASNVPNKTFFLFYIDLNQVARMVLEMCCKALYNAMTRREYERSENRRMIEKQQRIELITLNMKEQGATSEQLAEIEEMLTPPEQALLEKVRIMINRLNEAELQLDETMFILQLYLSYQI</sequence>
<dbReference type="AlphaFoldDB" id="A0A067RF68"/>
<dbReference type="InParanoid" id="A0A067RF68"/>
<dbReference type="OMA" id="GQYVVHM"/>
<evidence type="ECO:0000256" key="2">
    <source>
        <dbReference type="ARBA" id="ARBA00007206"/>
    </source>
</evidence>
<dbReference type="OrthoDB" id="272392at2759"/>
<proteinExistence type="inferred from homology"/>
<dbReference type="Gene3D" id="6.10.140.1450">
    <property type="match status" value="1"/>
</dbReference>
<dbReference type="FunCoup" id="A0A067RF68">
    <property type="interactions" value="1453"/>
</dbReference>
<comment type="subcellular location">
    <subcellularLocation>
        <location evidence="1 6">Nucleus</location>
    </subcellularLocation>
</comment>
<gene>
    <name evidence="10" type="ORF">L798_06446</name>
</gene>
<evidence type="ECO:0000313" key="11">
    <source>
        <dbReference type="Proteomes" id="UP000027135"/>
    </source>
</evidence>
<dbReference type="GO" id="GO:0006351">
    <property type="term" value="P:DNA-templated transcription"/>
    <property type="evidence" value="ECO:0007669"/>
    <property type="project" value="InterPro"/>
</dbReference>
<name>A0A067RF68_ZOONE</name>
<comment type="similarity">
    <text evidence="2 6">Belongs to the eukaryotic RPC3/POLR3C RNA polymerase subunit family.</text>
</comment>
<dbReference type="PANTHER" id="PTHR12949:SF0">
    <property type="entry name" value="DNA-DIRECTED RNA POLYMERASE III SUBUNIT RPC3"/>
    <property type="match status" value="1"/>
</dbReference>
<dbReference type="eggNOG" id="KOG2587">
    <property type="taxonomic scope" value="Eukaryota"/>
</dbReference>
<dbReference type="InterPro" id="IPR013197">
    <property type="entry name" value="RNA_pol_III_RPC82-rel_HTH"/>
</dbReference>
<dbReference type="Pfam" id="PF22536">
    <property type="entry name" value="WHD_POLR3C"/>
    <property type="match status" value="1"/>
</dbReference>
<dbReference type="Gene3D" id="1.10.10.10">
    <property type="entry name" value="Winged helix-like DNA-binding domain superfamily/Winged helix DNA-binding domain"/>
    <property type="match status" value="4"/>
</dbReference>
<organism evidence="10 11">
    <name type="scientific">Zootermopsis nevadensis</name>
    <name type="common">Dampwood termite</name>
    <dbReference type="NCBI Taxonomy" id="136037"/>
    <lineage>
        <taxon>Eukaryota</taxon>
        <taxon>Metazoa</taxon>
        <taxon>Ecdysozoa</taxon>
        <taxon>Arthropoda</taxon>
        <taxon>Hexapoda</taxon>
        <taxon>Insecta</taxon>
        <taxon>Pterygota</taxon>
        <taxon>Neoptera</taxon>
        <taxon>Polyneoptera</taxon>
        <taxon>Dictyoptera</taxon>
        <taxon>Blattodea</taxon>
        <taxon>Blattoidea</taxon>
        <taxon>Termitoidae</taxon>
        <taxon>Termopsidae</taxon>
        <taxon>Zootermopsis</taxon>
    </lineage>
</organism>
<evidence type="ECO:0000259" key="9">
    <source>
        <dbReference type="Pfam" id="PF22536"/>
    </source>
</evidence>
<dbReference type="GO" id="GO:0003697">
    <property type="term" value="F:single-stranded DNA binding"/>
    <property type="evidence" value="ECO:0007669"/>
    <property type="project" value="UniProtKB-UniRule"/>
</dbReference>
<keyword evidence="3 6" id="KW-0240">DNA-directed RNA polymerase</keyword>